<evidence type="ECO:0000313" key="3">
    <source>
        <dbReference type="Proteomes" id="UP001056766"/>
    </source>
</evidence>
<feature type="domain" description="Schlafen AlbA-2" evidence="1">
    <location>
        <begin position="309"/>
        <end position="435"/>
    </location>
</feature>
<gene>
    <name evidence="2" type="ORF">KDK67_13280</name>
</gene>
<dbReference type="PANTHER" id="PTHR30595:SF6">
    <property type="entry name" value="SCHLAFEN ALBA-2 DOMAIN-CONTAINING PROTEIN"/>
    <property type="match status" value="1"/>
</dbReference>
<evidence type="ECO:0000259" key="1">
    <source>
        <dbReference type="Pfam" id="PF04326"/>
    </source>
</evidence>
<name>A0A9E4ZI26_9EURY</name>
<dbReference type="RefSeq" id="WP_250869324.1">
    <property type="nucleotide sequence ID" value="NZ_JAGSOI010000093.1"/>
</dbReference>
<keyword evidence="3" id="KW-1185">Reference proteome</keyword>
<reference evidence="2" key="2">
    <citation type="submission" date="2021-04" db="EMBL/GenBank/DDBJ databases">
        <authorList>
            <person name="Dong X."/>
        </authorList>
    </citation>
    <scope>NUCLEOTIDE SEQUENCE</scope>
    <source>
        <strain evidence="2">LLY</strain>
    </source>
</reference>
<protein>
    <submittedName>
        <fullName evidence="2">ATP-binding protein</fullName>
    </submittedName>
</protein>
<keyword evidence="2" id="KW-0547">Nucleotide-binding</keyword>
<proteinExistence type="predicted"/>
<dbReference type="PANTHER" id="PTHR30595">
    <property type="entry name" value="GLPR-RELATED TRANSCRIPTIONAL REPRESSOR"/>
    <property type="match status" value="1"/>
</dbReference>
<dbReference type="GO" id="GO:0005524">
    <property type="term" value="F:ATP binding"/>
    <property type="evidence" value="ECO:0007669"/>
    <property type="project" value="UniProtKB-KW"/>
</dbReference>
<dbReference type="AlphaFoldDB" id="A0A9E4ZI26"/>
<dbReference type="EMBL" id="JAGSOI010000093">
    <property type="protein sequence ID" value="MCM1987932.1"/>
    <property type="molecule type" value="Genomic_DNA"/>
</dbReference>
<dbReference type="InterPro" id="IPR038461">
    <property type="entry name" value="Schlafen_AlbA_2_dom_sf"/>
</dbReference>
<dbReference type="InterPro" id="IPR007421">
    <property type="entry name" value="Schlafen_AlbA_2_dom"/>
</dbReference>
<reference evidence="2" key="1">
    <citation type="journal article" date="2021" name="mSystems">
        <title>Bacteria and Archaea Synergistically Convert Glycine Betaine to Biogenic Methane in the Formosa Cold Seep of the South China Sea.</title>
        <authorList>
            <person name="Li L."/>
            <person name="Zhang W."/>
            <person name="Zhang S."/>
            <person name="Song L."/>
            <person name="Sun Q."/>
            <person name="Zhang H."/>
            <person name="Xiang H."/>
            <person name="Dong X."/>
        </authorList>
    </citation>
    <scope>NUCLEOTIDE SEQUENCE</scope>
    <source>
        <strain evidence="2">LLY</strain>
    </source>
</reference>
<sequence>MPYCKENDVLVDCDECIVHILRKIQNKSLFEIKMLRSTGQESRKLLLEFIIRTLYRLKDYDEAPNSSRKEVTNILVEHGQFTEEEIDNIFEEYSNESMYYSNEFFEEHPNIDLKKVIHAEISSLGSPSSEEYPFPLEKRYDFPFSGCDLTIAFGLCPINIETLSCPDCGMEITNTPDNVGWPSQDLICPSCSSKKENEFDTRGIIISGNPKHHGSWKSQQPEFKFMGTDYFGILHPKCKESKRPDGKGVMLVNGIWTDSTERNRDRIVLSLECRDCGAKNALKPFLKDNKIPVLNIHKAEILKFIEKGEYEKLEFKPYLTTPPDGYKLDKNQKYKIAKSIAGFINSEGGHLLIGVSNCGSILGLDNEYSNRESRLDRDDFNLKLIRTMEKYIPKEVLNDFLIITYHEIFGKDICCIEIKKSEKPFCLKNGEFFIRFFASTPLLSGSQKIEYIKIHWGNIE</sequence>
<dbReference type="Gene3D" id="3.30.950.30">
    <property type="entry name" value="Schlafen, AAA domain"/>
    <property type="match status" value="1"/>
</dbReference>
<dbReference type="Proteomes" id="UP001056766">
    <property type="component" value="Unassembled WGS sequence"/>
</dbReference>
<organism evidence="2 3">
    <name type="scientific">Methanococcoides seepicolus</name>
    <dbReference type="NCBI Taxonomy" id="2828780"/>
    <lineage>
        <taxon>Archaea</taxon>
        <taxon>Methanobacteriati</taxon>
        <taxon>Methanobacteriota</taxon>
        <taxon>Stenosarchaea group</taxon>
        <taxon>Methanomicrobia</taxon>
        <taxon>Methanosarcinales</taxon>
        <taxon>Methanosarcinaceae</taxon>
        <taxon>Methanococcoides</taxon>
    </lineage>
</organism>
<keyword evidence="2" id="KW-0067">ATP-binding</keyword>
<dbReference type="Pfam" id="PF04326">
    <property type="entry name" value="SLFN_AlbA_2"/>
    <property type="match status" value="1"/>
</dbReference>
<comment type="caution">
    <text evidence="2">The sequence shown here is derived from an EMBL/GenBank/DDBJ whole genome shotgun (WGS) entry which is preliminary data.</text>
</comment>
<accession>A0A9E4ZI26</accession>
<evidence type="ECO:0000313" key="2">
    <source>
        <dbReference type="EMBL" id="MCM1987932.1"/>
    </source>
</evidence>